<reference evidence="4" key="1">
    <citation type="submission" date="2018-05" db="EMBL/GenBank/DDBJ databases">
        <title>Draft genome of Mucuna pruriens seed.</title>
        <authorList>
            <person name="Nnadi N.E."/>
            <person name="Vos R."/>
            <person name="Hasami M.H."/>
            <person name="Devisetty U.K."/>
            <person name="Aguiy J.C."/>
        </authorList>
    </citation>
    <scope>NUCLEOTIDE SEQUENCE [LARGE SCALE GENOMIC DNA]</scope>
    <source>
        <strain evidence="4">JCA_2017</strain>
    </source>
</reference>
<evidence type="ECO:0000256" key="3">
    <source>
        <dbReference type="ARBA" id="ARBA00022946"/>
    </source>
</evidence>
<dbReference type="GO" id="GO:0006353">
    <property type="term" value="P:DNA-templated transcription termination"/>
    <property type="evidence" value="ECO:0007669"/>
    <property type="project" value="UniProtKB-KW"/>
</dbReference>
<keyword evidence="5" id="KW-1185">Reference proteome</keyword>
<feature type="non-terminal residue" evidence="4">
    <location>
        <position position="1"/>
    </location>
</feature>
<dbReference type="GO" id="GO:0003676">
    <property type="term" value="F:nucleic acid binding"/>
    <property type="evidence" value="ECO:0007669"/>
    <property type="project" value="InterPro"/>
</dbReference>
<dbReference type="EMBL" id="QJKJ01011480">
    <property type="protein sequence ID" value="RDX71057.1"/>
    <property type="molecule type" value="Genomic_DNA"/>
</dbReference>
<dbReference type="Pfam" id="PF02536">
    <property type="entry name" value="mTERF"/>
    <property type="match status" value="1"/>
</dbReference>
<organism evidence="4 5">
    <name type="scientific">Mucuna pruriens</name>
    <name type="common">Velvet bean</name>
    <name type="synonym">Dolichos pruriens</name>
    <dbReference type="NCBI Taxonomy" id="157652"/>
    <lineage>
        <taxon>Eukaryota</taxon>
        <taxon>Viridiplantae</taxon>
        <taxon>Streptophyta</taxon>
        <taxon>Embryophyta</taxon>
        <taxon>Tracheophyta</taxon>
        <taxon>Spermatophyta</taxon>
        <taxon>Magnoliopsida</taxon>
        <taxon>eudicotyledons</taxon>
        <taxon>Gunneridae</taxon>
        <taxon>Pentapetalae</taxon>
        <taxon>rosids</taxon>
        <taxon>fabids</taxon>
        <taxon>Fabales</taxon>
        <taxon>Fabaceae</taxon>
        <taxon>Papilionoideae</taxon>
        <taxon>50 kb inversion clade</taxon>
        <taxon>NPAAA clade</taxon>
        <taxon>indigoferoid/millettioid clade</taxon>
        <taxon>Phaseoleae</taxon>
        <taxon>Mucuna</taxon>
    </lineage>
</organism>
<gene>
    <name evidence="4" type="ORF">CR513_49629</name>
</gene>
<comment type="caution">
    <text evidence="4">The sequence shown here is derived from an EMBL/GenBank/DDBJ whole genome shotgun (WGS) entry which is preliminary data.</text>
</comment>
<dbReference type="PANTHER" id="PTHR13068:SF172">
    <property type="entry name" value="TRANSCRIPTION TERMINATION FACTOR FAMILY PROTEIN"/>
    <property type="match status" value="1"/>
</dbReference>
<dbReference type="Proteomes" id="UP000257109">
    <property type="component" value="Unassembled WGS sequence"/>
</dbReference>
<dbReference type="InterPro" id="IPR038538">
    <property type="entry name" value="MTERF_sf"/>
</dbReference>
<dbReference type="InterPro" id="IPR003690">
    <property type="entry name" value="MTERF"/>
</dbReference>
<dbReference type="FunFam" id="1.25.70.10:FF:000001">
    <property type="entry name" value="Mitochondrial transcription termination factor-like"/>
    <property type="match status" value="1"/>
</dbReference>
<protein>
    <submittedName>
        <fullName evidence="4">Uncharacterized protein</fullName>
    </submittedName>
</protein>
<sequence>MFRSQRLKPLVLYLKGLTRTALQTPKPNPLKYSSLTSQQHSFTVSYLISNCGFSPETALKASERVRFETPQKPDSVIAFFRDNGFTNSHINGIVKRVPDVLACNPHKRLLPKFEFLLSKGASASDIVQLVNRCPRILGCSLENNVIPTFELVRRFLQSDKKIIDCVLANRHFLDYNIAAQNVNILDDVGVKDSNIAYLFRTRPSILLSSDLGRAVEEVKEMGFDPSKIGFVMALHAKRGVSKSRWDAKVDAFKSWGWSEEMVLEAFRKHPLFMLMSRDKINEVMRFWVDRLGWDPLALAKRPIMFGYSLEGRIIPRGLVVRYLVAKGLRETGASLFTPFTISEKLFLEKYVMRFKEEMCQLLQLYQEKMSFKENGEDGVAFGNFGLIFFSPCPRNIDFWFSLEKWIIPRDLVVQYLVSKGLRSMSANLLSPFFASEKMFHEKFVDCFQEEESTRLLELYLGKMNVEEGTGELHVIH</sequence>
<accession>A0A371EYC7</accession>
<dbReference type="AlphaFoldDB" id="A0A371EYC7"/>
<dbReference type="Gene3D" id="1.25.70.10">
    <property type="entry name" value="Transcription termination factor 3, mitochondrial"/>
    <property type="match status" value="1"/>
</dbReference>
<dbReference type="PANTHER" id="PTHR13068">
    <property type="entry name" value="CGI-12 PROTEIN-RELATED"/>
    <property type="match status" value="1"/>
</dbReference>
<proteinExistence type="inferred from homology"/>
<dbReference type="SMART" id="SM00733">
    <property type="entry name" value="Mterf"/>
    <property type="match status" value="5"/>
</dbReference>
<evidence type="ECO:0000256" key="1">
    <source>
        <dbReference type="ARBA" id="ARBA00007692"/>
    </source>
</evidence>
<keyword evidence="2" id="KW-0805">Transcription regulation</keyword>
<keyword evidence="3" id="KW-0809">Transit peptide</keyword>
<keyword evidence="2" id="KW-0804">Transcription</keyword>
<name>A0A371EYC7_MUCPR</name>
<evidence type="ECO:0000313" key="5">
    <source>
        <dbReference type="Proteomes" id="UP000257109"/>
    </source>
</evidence>
<comment type="similarity">
    <text evidence="1">Belongs to the mTERF family.</text>
</comment>
<evidence type="ECO:0000313" key="4">
    <source>
        <dbReference type="EMBL" id="RDX71057.1"/>
    </source>
</evidence>
<dbReference type="OrthoDB" id="637682at2759"/>
<evidence type="ECO:0000256" key="2">
    <source>
        <dbReference type="ARBA" id="ARBA00022472"/>
    </source>
</evidence>
<keyword evidence="2" id="KW-0806">Transcription termination</keyword>
<dbReference type="STRING" id="157652.A0A371EYC7"/>